<evidence type="ECO:0000313" key="1">
    <source>
        <dbReference type="EMBL" id="CAI3974881.1"/>
    </source>
</evidence>
<accession>A0A9P1BK65</accession>
<evidence type="ECO:0000313" key="2">
    <source>
        <dbReference type="EMBL" id="CAL1128256.1"/>
    </source>
</evidence>
<reference evidence="2" key="2">
    <citation type="submission" date="2024-04" db="EMBL/GenBank/DDBJ databases">
        <authorList>
            <person name="Chen Y."/>
            <person name="Shah S."/>
            <person name="Dougan E. K."/>
            <person name="Thang M."/>
            <person name="Chan C."/>
        </authorList>
    </citation>
    <scope>NUCLEOTIDE SEQUENCE [LARGE SCALE GENOMIC DNA]</scope>
</reference>
<dbReference type="AlphaFoldDB" id="A0A9P1BK65"/>
<dbReference type="EMBL" id="CAMXCT010000166">
    <property type="protein sequence ID" value="CAI3974881.1"/>
    <property type="molecule type" value="Genomic_DNA"/>
</dbReference>
<organism evidence="1">
    <name type="scientific">Cladocopium goreaui</name>
    <dbReference type="NCBI Taxonomy" id="2562237"/>
    <lineage>
        <taxon>Eukaryota</taxon>
        <taxon>Sar</taxon>
        <taxon>Alveolata</taxon>
        <taxon>Dinophyceae</taxon>
        <taxon>Suessiales</taxon>
        <taxon>Symbiodiniaceae</taxon>
        <taxon>Cladocopium</taxon>
    </lineage>
</organism>
<dbReference type="Proteomes" id="UP001152797">
    <property type="component" value="Unassembled WGS sequence"/>
</dbReference>
<dbReference type="EMBL" id="CAMXCT020000166">
    <property type="protein sequence ID" value="CAL1128256.1"/>
    <property type="molecule type" value="Genomic_DNA"/>
</dbReference>
<gene>
    <name evidence="1" type="ORF">C1SCF055_LOCUS3247</name>
</gene>
<reference evidence="1" key="1">
    <citation type="submission" date="2022-10" db="EMBL/GenBank/DDBJ databases">
        <authorList>
            <person name="Chen Y."/>
            <person name="Dougan E. K."/>
            <person name="Chan C."/>
            <person name="Rhodes N."/>
            <person name="Thang M."/>
        </authorList>
    </citation>
    <scope>NUCLEOTIDE SEQUENCE</scope>
</reference>
<protein>
    <submittedName>
        <fullName evidence="1">Uncharacterized protein</fullName>
    </submittedName>
</protein>
<sequence length="215" mass="24320">MELPLEDAIRLVSMPSMGRLRGTQTLVRPDSQSIELQDGTYLNVVNGTPDASELYCVAWNSQLLWEGWLNNHKVEDLQENQHTVASCYRLPIPEVLKHTVLAKAKEPWQNVEFSENTLLVEEGDLFQICTWRDGWAYATSLKESWQLKDDTMQKCRRSGWVPIFVLELVGSSLSVLSEHMVQEKLSESAVSQLHSLTVDQPRPPALSEGRAAELS</sequence>
<evidence type="ECO:0000313" key="3">
    <source>
        <dbReference type="Proteomes" id="UP001152797"/>
    </source>
</evidence>
<proteinExistence type="predicted"/>
<keyword evidence="3" id="KW-1185">Reference proteome</keyword>
<dbReference type="EMBL" id="CAMXCT030000166">
    <property type="protein sequence ID" value="CAL4762193.1"/>
    <property type="molecule type" value="Genomic_DNA"/>
</dbReference>
<name>A0A9P1BK65_9DINO</name>
<comment type="caution">
    <text evidence="1">The sequence shown here is derived from an EMBL/GenBank/DDBJ whole genome shotgun (WGS) entry which is preliminary data.</text>
</comment>